<dbReference type="GO" id="GO:0022857">
    <property type="term" value="F:transmembrane transporter activity"/>
    <property type="evidence" value="ECO:0007669"/>
    <property type="project" value="InterPro"/>
</dbReference>
<proteinExistence type="inferred from homology"/>
<dbReference type="AlphaFoldDB" id="A0A1E2RYY6"/>
<keyword evidence="10" id="KW-1185">Reference proteome</keyword>
<organism evidence="9 10">
    <name type="scientific">Methyloligella halotolerans</name>
    <dbReference type="NCBI Taxonomy" id="1177755"/>
    <lineage>
        <taxon>Bacteria</taxon>
        <taxon>Pseudomonadati</taxon>
        <taxon>Pseudomonadota</taxon>
        <taxon>Alphaproteobacteria</taxon>
        <taxon>Hyphomicrobiales</taxon>
        <taxon>Hyphomicrobiaceae</taxon>
        <taxon>Methyloligella</taxon>
    </lineage>
</organism>
<sequence>MAMFVGNGGGGQEGGGYQPMAEINITPMVDVMLVLLIIFMVAAPLMMAGVPVELPQTSATRVSNPQKPMIVSLTADGELYIRDEQVSQDGLIPRLQAIRAEEGDTVVYVRADKSSVYGNVMDILGMVGRSGYGRVSLLSQPKPGGDE</sequence>
<evidence type="ECO:0000256" key="1">
    <source>
        <dbReference type="ARBA" id="ARBA00004162"/>
    </source>
</evidence>
<dbReference type="OrthoDB" id="9798629at2"/>
<keyword evidence="5 8" id="KW-1133">Transmembrane helix</keyword>
<evidence type="ECO:0000256" key="8">
    <source>
        <dbReference type="SAM" id="Phobius"/>
    </source>
</evidence>
<evidence type="ECO:0000256" key="3">
    <source>
        <dbReference type="ARBA" id="ARBA00022475"/>
    </source>
</evidence>
<dbReference type="InterPro" id="IPR003400">
    <property type="entry name" value="ExbD"/>
</dbReference>
<gene>
    <name evidence="9" type="ORF">A7A08_01479</name>
</gene>
<dbReference type="STRING" id="1177755.A7A08_01479"/>
<dbReference type="Pfam" id="PF02472">
    <property type="entry name" value="ExbD"/>
    <property type="match status" value="1"/>
</dbReference>
<dbReference type="Proteomes" id="UP000095087">
    <property type="component" value="Unassembled WGS sequence"/>
</dbReference>
<protein>
    <submittedName>
        <fullName evidence="9">Biopolymer transport protein ExbD</fullName>
    </submittedName>
</protein>
<name>A0A1E2RYY6_9HYPH</name>
<evidence type="ECO:0000313" key="9">
    <source>
        <dbReference type="EMBL" id="ODA67447.1"/>
    </source>
</evidence>
<reference evidence="9 10" key="1">
    <citation type="submission" date="2016-07" db="EMBL/GenBank/DDBJ databases">
        <title>Draft genome sequence of Methyloligella halotolerans C2T (VKM B-2706T=CCUG 61687T=DSM 25045T), a halotolerant polyhydroxybutyrate accumulating methylotroph.</title>
        <authorList>
            <person name="Vasilenko O.V."/>
            <person name="Doronina N.V."/>
            <person name="Poroshina M.N."/>
            <person name="Tarlachkov S.V."/>
            <person name="Trotsenko Y.A."/>
        </authorList>
    </citation>
    <scope>NUCLEOTIDE SEQUENCE [LARGE SCALE GENOMIC DNA]</scope>
    <source>
        <strain evidence="9 10">VKM B-2706</strain>
    </source>
</reference>
<keyword evidence="7" id="KW-0813">Transport</keyword>
<evidence type="ECO:0000256" key="2">
    <source>
        <dbReference type="ARBA" id="ARBA00005811"/>
    </source>
</evidence>
<keyword evidence="6 8" id="KW-0472">Membrane</keyword>
<feature type="transmembrane region" description="Helical" evidence="8">
    <location>
        <begin position="31"/>
        <end position="52"/>
    </location>
</feature>
<dbReference type="RefSeq" id="WP_141693887.1">
    <property type="nucleotide sequence ID" value="NZ_MASI01000003.1"/>
</dbReference>
<evidence type="ECO:0000256" key="4">
    <source>
        <dbReference type="ARBA" id="ARBA00022692"/>
    </source>
</evidence>
<dbReference type="GO" id="GO:0015031">
    <property type="term" value="P:protein transport"/>
    <property type="evidence" value="ECO:0007669"/>
    <property type="project" value="UniProtKB-KW"/>
</dbReference>
<accession>A0A1E2RYY6</accession>
<dbReference type="PANTHER" id="PTHR30558:SF7">
    <property type="entry name" value="TOL-PAL SYSTEM PROTEIN TOLR"/>
    <property type="match status" value="1"/>
</dbReference>
<comment type="caution">
    <text evidence="9">The sequence shown here is derived from an EMBL/GenBank/DDBJ whole genome shotgun (WGS) entry which is preliminary data.</text>
</comment>
<evidence type="ECO:0000256" key="5">
    <source>
        <dbReference type="ARBA" id="ARBA00022989"/>
    </source>
</evidence>
<evidence type="ECO:0000256" key="6">
    <source>
        <dbReference type="ARBA" id="ARBA00023136"/>
    </source>
</evidence>
<keyword evidence="4 7" id="KW-0812">Transmembrane</keyword>
<keyword evidence="3" id="KW-1003">Cell membrane</keyword>
<comment type="subcellular location">
    <subcellularLocation>
        <location evidence="1">Cell membrane</location>
        <topology evidence="1">Single-pass membrane protein</topology>
    </subcellularLocation>
    <subcellularLocation>
        <location evidence="7">Cell membrane</location>
        <topology evidence="7">Single-pass type II membrane protein</topology>
    </subcellularLocation>
</comment>
<dbReference type="Gene3D" id="3.30.420.270">
    <property type="match status" value="1"/>
</dbReference>
<evidence type="ECO:0000313" key="10">
    <source>
        <dbReference type="Proteomes" id="UP000095087"/>
    </source>
</evidence>
<dbReference type="PATRIC" id="fig|1177755.3.peg.1482"/>
<keyword evidence="7" id="KW-0653">Protein transport</keyword>
<dbReference type="GO" id="GO:0005886">
    <property type="term" value="C:plasma membrane"/>
    <property type="evidence" value="ECO:0007669"/>
    <property type="project" value="UniProtKB-SubCell"/>
</dbReference>
<evidence type="ECO:0000256" key="7">
    <source>
        <dbReference type="RuleBase" id="RU003879"/>
    </source>
</evidence>
<dbReference type="EMBL" id="MASI01000003">
    <property type="protein sequence ID" value="ODA67447.1"/>
    <property type="molecule type" value="Genomic_DNA"/>
</dbReference>
<comment type="similarity">
    <text evidence="2 7">Belongs to the ExbD/TolR family.</text>
</comment>
<dbReference type="PANTHER" id="PTHR30558">
    <property type="entry name" value="EXBD MEMBRANE COMPONENT OF PMF-DRIVEN MACROMOLECULE IMPORT SYSTEM"/>
    <property type="match status" value="1"/>
</dbReference>